<dbReference type="Pfam" id="PF01965">
    <property type="entry name" value="DJ-1_PfpI"/>
    <property type="match status" value="1"/>
</dbReference>
<evidence type="ECO:0000313" key="3">
    <source>
        <dbReference type="Proteomes" id="UP000317316"/>
    </source>
</evidence>
<dbReference type="AlphaFoldDB" id="A0A544SZL6"/>
<comment type="caution">
    <text evidence="2">The sequence shown here is derived from an EMBL/GenBank/DDBJ whole genome shotgun (WGS) entry which is preliminary data.</text>
</comment>
<evidence type="ECO:0000259" key="1">
    <source>
        <dbReference type="Pfam" id="PF01965"/>
    </source>
</evidence>
<organism evidence="2 3">
    <name type="scientific">Psychrobacillus lasiicapitis</name>
    <dbReference type="NCBI Taxonomy" id="1636719"/>
    <lineage>
        <taxon>Bacteria</taxon>
        <taxon>Bacillati</taxon>
        <taxon>Bacillota</taxon>
        <taxon>Bacilli</taxon>
        <taxon>Bacillales</taxon>
        <taxon>Bacillaceae</taxon>
        <taxon>Psychrobacillus</taxon>
    </lineage>
</organism>
<proteinExistence type="predicted"/>
<dbReference type="Gene3D" id="3.40.50.880">
    <property type="match status" value="1"/>
</dbReference>
<gene>
    <name evidence="2" type="ORF">FG382_16305</name>
</gene>
<sequence length="187" mass="20355">MKKILFFAYPQYADFEIAHALFLLRKVGKYTVTTVSVDGEDVESIGGLWTKVEGALSDINISDFSLILISGGDGVPAIINKETISAKLVEAFNLGIPIASICASAVLLGKAGLLEDREFTCNQSTFENNEKIFSQSIYTGDDIEVSPQLITAKGTAFAEFAVSVGQMLDLFQDKEQYDSLLKFCKGM</sequence>
<name>A0A544SZL6_9BACI</name>
<dbReference type="GO" id="GO:0005737">
    <property type="term" value="C:cytoplasm"/>
    <property type="evidence" value="ECO:0007669"/>
    <property type="project" value="TreeGrafter"/>
</dbReference>
<dbReference type="RefSeq" id="WP_142539958.1">
    <property type="nucleotide sequence ID" value="NZ_BMIE01000008.1"/>
</dbReference>
<protein>
    <submittedName>
        <fullName evidence="2">Thiamine biosynthesis protein ThiJ</fullName>
    </submittedName>
</protein>
<dbReference type="SUPFAM" id="SSF52317">
    <property type="entry name" value="Class I glutamine amidotransferase-like"/>
    <property type="match status" value="1"/>
</dbReference>
<evidence type="ECO:0000313" key="2">
    <source>
        <dbReference type="EMBL" id="TQR10638.1"/>
    </source>
</evidence>
<dbReference type="InterPro" id="IPR029062">
    <property type="entry name" value="Class_I_gatase-like"/>
</dbReference>
<dbReference type="PANTHER" id="PTHR48094:SF12">
    <property type="entry name" value="PARKINSON DISEASE PROTEIN 7 HOMOLOG"/>
    <property type="match status" value="1"/>
</dbReference>
<dbReference type="OrthoDB" id="6003696at2"/>
<dbReference type="InterPro" id="IPR002818">
    <property type="entry name" value="DJ-1/PfpI"/>
</dbReference>
<dbReference type="InterPro" id="IPR050325">
    <property type="entry name" value="Prot/Nucl_acid_deglycase"/>
</dbReference>
<reference evidence="2 3" key="1">
    <citation type="submission" date="2019-05" db="EMBL/GenBank/DDBJ databases">
        <title>Psychrobacillus vulpis sp. nov., a new species isolated from feces of a red fox that inhabits in The Tablas de Daimiel Natural Park, Albacete, Spain.</title>
        <authorList>
            <person name="Rodriguez M."/>
            <person name="Reina J.C."/>
            <person name="Bejar V."/>
            <person name="Llamas I."/>
        </authorList>
    </citation>
    <scope>NUCLEOTIDE SEQUENCE [LARGE SCALE GENOMIC DNA]</scope>
    <source>
        <strain evidence="2 3">NEAU-3TGS17</strain>
    </source>
</reference>
<dbReference type="EMBL" id="VDGH01000010">
    <property type="protein sequence ID" value="TQR10638.1"/>
    <property type="molecule type" value="Genomic_DNA"/>
</dbReference>
<feature type="domain" description="DJ-1/PfpI" evidence="1">
    <location>
        <begin position="2"/>
        <end position="163"/>
    </location>
</feature>
<dbReference type="Proteomes" id="UP000317316">
    <property type="component" value="Unassembled WGS sequence"/>
</dbReference>
<dbReference type="PANTHER" id="PTHR48094">
    <property type="entry name" value="PROTEIN/NUCLEIC ACID DEGLYCASE DJ-1-RELATED"/>
    <property type="match status" value="1"/>
</dbReference>
<keyword evidence="3" id="KW-1185">Reference proteome</keyword>
<accession>A0A544SZL6</accession>